<dbReference type="InterPro" id="IPR000209">
    <property type="entry name" value="Peptidase_S8/S53_dom"/>
</dbReference>
<dbReference type="CDD" id="cd00306">
    <property type="entry name" value="Peptidases_S8_S53"/>
    <property type="match status" value="1"/>
</dbReference>
<protein>
    <submittedName>
        <fullName evidence="7">S8/S53 family peptidase</fullName>
    </submittedName>
</protein>
<dbReference type="EMBL" id="JACYTR010000059">
    <property type="protein sequence ID" value="MBD8527660.1"/>
    <property type="molecule type" value="Genomic_DNA"/>
</dbReference>
<dbReference type="AlphaFoldDB" id="A0AAW3ZQ51"/>
<feature type="active site" description="Charge relay system" evidence="5">
    <location>
        <position position="352"/>
    </location>
</feature>
<accession>A0AAW3ZQ51</accession>
<feature type="domain" description="Peptidase S8/S53" evidence="6">
    <location>
        <begin position="138"/>
        <end position="370"/>
    </location>
</feature>
<evidence type="ECO:0000259" key="6">
    <source>
        <dbReference type="Pfam" id="PF00082"/>
    </source>
</evidence>
<comment type="caution">
    <text evidence="7">The sequence shown here is derived from an EMBL/GenBank/DDBJ whole genome shotgun (WGS) entry which is preliminary data.</text>
</comment>
<evidence type="ECO:0000256" key="4">
    <source>
        <dbReference type="ARBA" id="ARBA00022825"/>
    </source>
</evidence>
<evidence type="ECO:0000313" key="7">
    <source>
        <dbReference type="EMBL" id="MBD8527660.1"/>
    </source>
</evidence>
<proteinExistence type="inferred from homology"/>
<evidence type="ECO:0000256" key="1">
    <source>
        <dbReference type="ARBA" id="ARBA00011073"/>
    </source>
</evidence>
<dbReference type="RefSeq" id="WP_192031080.1">
    <property type="nucleotide sequence ID" value="NZ_JACYTR010000059.1"/>
</dbReference>
<dbReference type="GO" id="GO:0004252">
    <property type="term" value="F:serine-type endopeptidase activity"/>
    <property type="evidence" value="ECO:0007669"/>
    <property type="project" value="UniProtKB-UniRule"/>
</dbReference>
<dbReference type="InterPro" id="IPR050131">
    <property type="entry name" value="Peptidase_S8_subtilisin-like"/>
</dbReference>
<evidence type="ECO:0000256" key="2">
    <source>
        <dbReference type="ARBA" id="ARBA00022670"/>
    </source>
</evidence>
<name>A0AAW3ZQ51_9GAMM</name>
<keyword evidence="8" id="KW-1185">Reference proteome</keyword>
<evidence type="ECO:0000256" key="3">
    <source>
        <dbReference type="ARBA" id="ARBA00022801"/>
    </source>
</evidence>
<keyword evidence="4 5" id="KW-0720">Serine protease</keyword>
<evidence type="ECO:0000256" key="5">
    <source>
        <dbReference type="PROSITE-ProRule" id="PRU01240"/>
    </source>
</evidence>
<dbReference type="Pfam" id="PF00082">
    <property type="entry name" value="Peptidase_S8"/>
    <property type="match status" value="1"/>
</dbReference>
<keyword evidence="2 5" id="KW-0645">Protease</keyword>
<feature type="active site" description="Charge relay system" evidence="5">
    <location>
        <position position="147"/>
    </location>
</feature>
<evidence type="ECO:0000313" key="8">
    <source>
        <dbReference type="Proteomes" id="UP000613768"/>
    </source>
</evidence>
<dbReference type="GO" id="GO:0006508">
    <property type="term" value="P:proteolysis"/>
    <property type="evidence" value="ECO:0007669"/>
    <property type="project" value="UniProtKB-KW"/>
</dbReference>
<reference evidence="7 8" key="1">
    <citation type="submission" date="2020-09" db="EMBL/GenBank/DDBJ databases">
        <title>Pseudoxanthomonas sp. CAU 1598 isolated from sand of Yaerae Beach.</title>
        <authorList>
            <person name="Kim W."/>
        </authorList>
    </citation>
    <scope>NUCLEOTIDE SEQUENCE [LARGE SCALE GENOMIC DNA]</scope>
    <source>
        <strain evidence="7 8">CAU 1598</strain>
    </source>
</reference>
<comment type="similarity">
    <text evidence="1 5">Belongs to the peptidase S8 family.</text>
</comment>
<dbReference type="Proteomes" id="UP000613768">
    <property type="component" value="Unassembled WGS sequence"/>
</dbReference>
<keyword evidence="3 5" id="KW-0378">Hydrolase</keyword>
<dbReference type="PANTHER" id="PTHR43806">
    <property type="entry name" value="PEPTIDASE S8"/>
    <property type="match status" value="1"/>
</dbReference>
<dbReference type="PANTHER" id="PTHR43806:SF11">
    <property type="entry name" value="CEREVISIN-RELATED"/>
    <property type="match status" value="1"/>
</dbReference>
<feature type="active site" description="Charge relay system" evidence="5">
    <location>
        <position position="187"/>
    </location>
</feature>
<dbReference type="Gene3D" id="3.40.50.200">
    <property type="entry name" value="Peptidase S8/S53 domain"/>
    <property type="match status" value="1"/>
</dbReference>
<dbReference type="PROSITE" id="PS51892">
    <property type="entry name" value="SUBTILASE"/>
    <property type="match status" value="1"/>
</dbReference>
<dbReference type="SUPFAM" id="SSF52743">
    <property type="entry name" value="Subtilisin-like"/>
    <property type="match status" value="1"/>
</dbReference>
<gene>
    <name evidence="7" type="ORF">IFO71_18090</name>
</gene>
<dbReference type="InterPro" id="IPR036852">
    <property type="entry name" value="Peptidase_S8/S53_dom_sf"/>
</dbReference>
<organism evidence="7 8">
    <name type="scientific">Pseudomarimonas arenosa</name>
    <dbReference type="NCBI Taxonomy" id="2774145"/>
    <lineage>
        <taxon>Bacteria</taxon>
        <taxon>Pseudomonadati</taxon>
        <taxon>Pseudomonadota</taxon>
        <taxon>Gammaproteobacteria</taxon>
        <taxon>Lysobacterales</taxon>
        <taxon>Lysobacteraceae</taxon>
        <taxon>Pseudomarimonas</taxon>
    </lineage>
</organism>
<sequence length="428" mass="45410">MEGVIQIRGLAIEFDGTEATLERIKAGIPAATRALLTDAFRLDQSDPTSMVLRVEPDSTRTLTQEEYRAARDSIQGLAEVEPYAIVQGMLEPRIDSSETTAEFESFGYPSSDLPGTEDPLWHHERAGVSAAHALGATGMGVLVGHPDTGYTDHWELSSPRIRADIGHNFVEDSADPTDLLHGGNPGHGTATASVLMSGLADRGDLEPEEVAGVALGAELVPIRTIRHVALIAFHDVARAIHHAVDQGCHVISMSLGGVRVFPFDGLKKAVRRARDNGVIVVAAAGNAPAKDVVAPANLDDVIAVAATTIKDEPAVWSCRGPEVDLCAPGESVWRAHINGKGAKGTGRGHGTSYATAMVAGAACLWLQHHERDSLLGMYGRRGLVAAFKQILTTPGQGVRRPPAWDTERWGAGILDARGLLDAPLPPPR</sequence>